<keyword evidence="2" id="KW-1185">Reference proteome</keyword>
<reference evidence="1 2" key="1">
    <citation type="submission" date="2016-06" db="EMBL/GenBank/DDBJ databases">
        <title>Draft Genome Sequence of Tenacibaculum soleae UCD-KL19.</title>
        <authorList>
            <person name="Eisen J.A."/>
            <person name="Coil D.A."/>
            <person name="Lujan K.M."/>
        </authorList>
    </citation>
    <scope>NUCLEOTIDE SEQUENCE [LARGE SCALE GENOMIC DNA]</scope>
    <source>
        <strain evidence="1 2">UCD-KL19</strain>
    </source>
</reference>
<evidence type="ECO:0000313" key="2">
    <source>
        <dbReference type="Proteomes" id="UP000093186"/>
    </source>
</evidence>
<dbReference type="InterPro" id="IPR027417">
    <property type="entry name" value="P-loop_NTPase"/>
</dbReference>
<dbReference type="OrthoDB" id="1116059at2"/>
<sequence length="368" mass="42753">MIIKKIENKNIIWFKDSNEYIVVEPLVAETLSLLYKNIDKQTIITKISNKINIPLQEIENLIADINSLLNSQNSTKRDLPPILKPKKFEYEKFYQVNDITFKVHYLSEYEYSLVHPKFAYLEGNINKKITHHFEVYSDKKHICFAINNNVIGTWTLNNVHYFQGKFSMKITELIHHKPENQWLGVFHASAISNGKNSMLFLGDSGNGKSTSLALLQANRFTCLADDFVPVDAKKQEVYSFPSAISIKKNSLTTLLPIYPELQNSAEYHFKRLNKIVRYLPTNNTNYKQKEKCKALVFIKYKKDSDLIINKIPNTKAFEQLVPDSWLSPIQENVEVFLNWFSNLPCYQLTYSNNSKMITTVSKIFNDEL</sequence>
<evidence type="ECO:0008006" key="3">
    <source>
        <dbReference type="Google" id="ProtNLM"/>
    </source>
</evidence>
<dbReference type="Gene3D" id="3.40.50.300">
    <property type="entry name" value="P-loop containing nucleotide triphosphate hydrolases"/>
    <property type="match status" value="1"/>
</dbReference>
<dbReference type="SUPFAM" id="SSF53795">
    <property type="entry name" value="PEP carboxykinase-like"/>
    <property type="match status" value="1"/>
</dbReference>
<dbReference type="Proteomes" id="UP000093186">
    <property type="component" value="Unassembled WGS sequence"/>
</dbReference>
<dbReference type="RefSeq" id="WP_068703399.1">
    <property type="nucleotide sequence ID" value="NZ_MAKX01000001.1"/>
</dbReference>
<dbReference type="AlphaFoldDB" id="A0A1B9Y359"/>
<accession>A0A1B9Y359</accession>
<protein>
    <recommendedName>
        <fullName evidence="3">Serine kinase</fullName>
    </recommendedName>
</protein>
<comment type="caution">
    <text evidence="1">The sequence shown here is derived from an EMBL/GenBank/DDBJ whole genome shotgun (WGS) entry which is preliminary data.</text>
</comment>
<evidence type="ECO:0000313" key="1">
    <source>
        <dbReference type="EMBL" id="OCK44227.1"/>
    </source>
</evidence>
<dbReference type="STRING" id="447689.BA195_05965"/>
<name>A0A1B9Y359_9FLAO</name>
<dbReference type="EMBL" id="MAKX01000001">
    <property type="protein sequence ID" value="OCK44227.1"/>
    <property type="molecule type" value="Genomic_DNA"/>
</dbReference>
<gene>
    <name evidence="1" type="ORF">BA195_05965</name>
</gene>
<proteinExistence type="predicted"/>
<organism evidence="1 2">
    <name type="scientific">Tenacibaculum soleae</name>
    <dbReference type="NCBI Taxonomy" id="447689"/>
    <lineage>
        <taxon>Bacteria</taxon>
        <taxon>Pseudomonadati</taxon>
        <taxon>Bacteroidota</taxon>
        <taxon>Flavobacteriia</taxon>
        <taxon>Flavobacteriales</taxon>
        <taxon>Flavobacteriaceae</taxon>
        <taxon>Tenacibaculum</taxon>
    </lineage>
</organism>